<name>A0ABT2K0L4_9ACTN</name>
<dbReference type="PROSITE" id="PS51257">
    <property type="entry name" value="PROKAR_LIPOPROTEIN"/>
    <property type="match status" value="1"/>
</dbReference>
<feature type="region of interest" description="Disordered" evidence="1">
    <location>
        <begin position="175"/>
        <end position="222"/>
    </location>
</feature>
<evidence type="ECO:0008006" key="5">
    <source>
        <dbReference type="Google" id="ProtNLM"/>
    </source>
</evidence>
<feature type="region of interest" description="Disordered" evidence="1">
    <location>
        <begin position="19"/>
        <end position="86"/>
    </location>
</feature>
<evidence type="ECO:0000256" key="1">
    <source>
        <dbReference type="SAM" id="MobiDB-lite"/>
    </source>
</evidence>
<evidence type="ECO:0000313" key="4">
    <source>
        <dbReference type="Proteomes" id="UP001156389"/>
    </source>
</evidence>
<sequence>MKRTRMAVVSVIGAVTFALTGCGGDDDSSDSSSDSSSESKPEAPAEDSAAPESSPEEAPEESSPAAKPAKVEVTPPGTKLKIGEPAVVPYDKAGSKGAISITVTGVDKLDKAAFDKAMGDKANPDITPYCVRYTIENADGSDLGGTYPPNLSGVSESGGSTGAVVFGASLPDCEEGQAPDEFAKKGASYKSSRLQGAGPGLTVAGAEYDDEDYSDKPIVWTP</sequence>
<organism evidence="3 4">
    <name type="scientific">Streptomyces gossypii</name>
    <dbReference type="NCBI Taxonomy" id="2883101"/>
    <lineage>
        <taxon>Bacteria</taxon>
        <taxon>Bacillati</taxon>
        <taxon>Actinomycetota</taxon>
        <taxon>Actinomycetes</taxon>
        <taxon>Kitasatosporales</taxon>
        <taxon>Streptomycetaceae</taxon>
        <taxon>Streptomyces</taxon>
    </lineage>
</organism>
<evidence type="ECO:0000313" key="3">
    <source>
        <dbReference type="EMBL" id="MCT2593700.1"/>
    </source>
</evidence>
<keyword evidence="4" id="KW-1185">Reference proteome</keyword>
<protein>
    <recommendedName>
        <fullName evidence="5">Lipoprotein</fullName>
    </recommendedName>
</protein>
<dbReference type="EMBL" id="JAJAGO010000012">
    <property type="protein sequence ID" value="MCT2592967.1"/>
    <property type="molecule type" value="Genomic_DNA"/>
</dbReference>
<dbReference type="RefSeq" id="WP_260220319.1">
    <property type="nucleotide sequence ID" value="NZ_JAJAGO010000012.1"/>
</dbReference>
<evidence type="ECO:0000313" key="2">
    <source>
        <dbReference type="EMBL" id="MCT2592967.1"/>
    </source>
</evidence>
<dbReference type="Proteomes" id="UP001156389">
    <property type="component" value="Unassembled WGS sequence"/>
</dbReference>
<reference evidence="3 4" key="1">
    <citation type="submission" date="2021-10" db="EMBL/GenBank/DDBJ databases">
        <title>Streptomyces gossypii sp. nov., isolated from soil collected from cotton field.</title>
        <authorList>
            <person name="Ge X."/>
            <person name="Chen X."/>
            <person name="Liu W."/>
        </authorList>
    </citation>
    <scope>NUCLEOTIDE SEQUENCE [LARGE SCALE GENOMIC DNA]</scope>
    <source>
        <strain evidence="3 4">N2-109</strain>
    </source>
</reference>
<accession>A0ABT2K0L4</accession>
<gene>
    <name evidence="2" type="ORF">LHJ74_24150</name>
    <name evidence="3" type="ORF">LHJ74_27985</name>
</gene>
<comment type="caution">
    <text evidence="3">The sequence shown here is derived from an EMBL/GenBank/DDBJ whole genome shotgun (WGS) entry which is preliminary data.</text>
</comment>
<proteinExistence type="predicted"/>
<dbReference type="EMBL" id="JAJAGO010000015">
    <property type="protein sequence ID" value="MCT2593700.1"/>
    <property type="molecule type" value="Genomic_DNA"/>
</dbReference>